<protein>
    <submittedName>
        <fullName evidence="6">tRNA (Cytidine32/uridine32-2'-O)-methyltransferase</fullName>
    </submittedName>
</protein>
<evidence type="ECO:0000256" key="3">
    <source>
        <dbReference type="ARBA" id="ARBA00022679"/>
    </source>
</evidence>
<dbReference type="Gene3D" id="3.40.1280.10">
    <property type="match status" value="1"/>
</dbReference>
<evidence type="ECO:0000259" key="5">
    <source>
        <dbReference type="Pfam" id="PF00588"/>
    </source>
</evidence>
<dbReference type="InterPro" id="IPR001537">
    <property type="entry name" value="SpoU_MeTrfase"/>
</dbReference>
<dbReference type="GO" id="GO:0008173">
    <property type="term" value="F:RNA methyltransferase activity"/>
    <property type="evidence" value="ECO:0007669"/>
    <property type="project" value="InterPro"/>
</dbReference>
<sequence>MNPLDKVHIVLVETFHSGNIGSVARVMKTMELRHLALVNPKNYSDLQAISMAASGVDILENACIYPHLASAIAETPSVLGASVRLRTFPLPEVTLE</sequence>
<evidence type="ECO:0000256" key="4">
    <source>
        <dbReference type="ARBA" id="ARBA00022691"/>
    </source>
</evidence>
<dbReference type="STRING" id="64971.SAMN05421831_105106"/>
<reference evidence="7" key="1">
    <citation type="submission" date="2016-10" db="EMBL/GenBank/DDBJ databases">
        <authorList>
            <person name="Varghese N."/>
            <person name="Submissions S."/>
        </authorList>
    </citation>
    <scope>NUCLEOTIDE SEQUENCE [LARGE SCALE GENOMIC DNA]</scope>
    <source>
        <strain evidence="7">DSM 7165</strain>
    </source>
</reference>
<feature type="domain" description="tRNA/rRNA methyltransferase SpoU type" evidence="5">
    <location>
        <begin position="7"/>
        <end position="77"/>
    </location>
</feature>
<name>A0A1H6RY08_9GAMM</name>
<dbReference type="GO" id="GO:0003723">
    <property type="term" value="F:RNA binding"/>
    <property type="evidence" value="ECO:0007669"/>
    <property type="project" value="InterPro"/>
</dbReference>
<keyword evidence="2 6" id="KW-0489">Methyltransferase</keyword>
<dbReference type="Pfam" id="PF00588">
    <property type="entry name" value="SpoU_methylase"/>
    <property type="match status" value="1"/>
</dbReference>
<keyword evidence="3 6" id="KW-0808">Transferase</keyword>
<dbReference type="InterPro" id="IPR004384">
    <property type="entry name" value="RNA_MeTrfase_TrmJ/LasT"/>
</dbReference>
<dbReference type="AlphaFoldDB" id="A0A1H6RY08"/>
<dbReference type="InterPro" id="IPR029028">
    <property type="entry name" value="Alpha/beta_knot_MTases"/>
</dbReference>
<keyword evidence="4" id="KW-0949">S-adenosyl-L-methionine</keyword>
<keyword evidence="7" id="KW-1185">Reference proteome</keyword>
<dbReference type="InterPro" id="IPR029026">
    <property type="entry name" value="tRNA_m1G_MTases_N"/>
</dbReference>
<dbReference type="PANTHER" id="PTHR42786:SF2">
    <property type="entry name" value="TRNA (CYTIDINE_URIDINE-2'-O-)-METHYLTRANSFERASE TRMJ"/>
    <property type="match status" value="1"/>
</dbReference>
<evidence type="ECO:0000313" key="7">
    <source>
        <dbReference type="Proteomes" id="UP000242999"/>
    </source>
</evidence>
<dbReference type="Proteomes" id="UP000242999">
    <property type="component" value="Unassembled WGS sequence"/>
</dbReference>
<dbReference type="EMBL" id="FNYH01000005">
    <property type="protein sequence ID" value="SEI60828.1"/>
    <property type="molecule type" value="Genomic_DNA"/>
</dbReference>
<dbReference type="SUPFAM" id="SSF75217">
    <property type="entry name" value="alpha/beta knot"/>
    <property type="match status" value="1"/>
</dbReference>
<dbReference type="PANTHER" id="PTHR42786">
    <property type="entry name" value="TRNA/RRNA METHYLTRANSFERASE"/>
    <property type="match status" value="1"/>
</dbReference>
<organism evidence="6 7">
    <name type="scientific">Allopseudospirillum japonicum</name>
    <dbReference type="NCBI Taxonomy" id="64971"/>
    <lineage>
        <taxon>Bacteria</taxon>
        <taxon>Pseudomonadati</taxon>
        <taxon>Pseudomonadota</taxon>
        <taxon>Gammaproteobacteria</taxon>
        <taxon>Oceanospirillales</taxon>
        <taxon>Oceanospirillaceae</taxon>
        <taxon>Allopseudospirillum</taxon>
    </lineage>
</organism>
<dbReference type="GO" id="GO:0002128">
    <property type="term" value="P:tRNA nucleoside ribose methylation"/>
    <property type="evidence" value="ECO:0007669"/>
    <property type="project" value="TreeGrafter"/>
</dbReference>
<dbReference type="OrthoDB" id="9806346at2"/>
<gene>
    <name evidence="6" type="ORF">SAMN05421831_105106</name>
</gene>
<evidence type="ECO:0000256" key="2">
    <source>
        <dbReference type="ARBA" id="ARBA00022603"/>
    </source>
</evidence>
<evidence type="ECO:0000256" key="1">
    <source>
        <dbReference type="ARBA" id="ARBA00007228"/>
    </source>
</evidence>
<accession>A0A1H6RY08</accession>
<comment type="similarity">
    <text evidence="1">Belongs to the class IV-like SAM-binding methyltransferase superfamily. RNA methyltransferase TrmH family.</text>
</comment>
<proteinExistence type="inferred from homology"/>
<evidence type="ECO:0000313" key="6">
    <source>
        <dbReference type="EMBL" id="SEI60828.1"/>
    </source>
</evidence>
<dbReference type="GO" id="GO:0005829">
    <property type="term" value="C:cytosol"/>
    <property type="evidence" value="ECO:0007669"/>
    <property type="project" value="TreeGrafter"/>
</dbReference>